<protein>
    <submittedName>
        <fullName evidence="7">RNA polymerase sigma factor</fullName>
    </submittedName>
</protein>
<dbReference type="Pfam" id="PF08281">
    <property type="entry name" value="Sigma70_r4_2"/>
    <property type="match status" value="1"/>
</dbReference>
<dbReference type="Proteomes" id="UP001180551">
    <property type="component" value="Unassembled WGS sequence"/>
</dbReference>
<dbReference type="Gene3D" id="1.10.1740.10">
    <property type="match status" value="1"/>
</dbReference>
<evidence type="ECO:0000256" key="5">
    <source>
        <dbReference type="ARBA" id="ARBA00023163"/>
    </source>
</evidence>
<keyword evidence="2" id="KW-0805">Transcription regulation</keyword>
<evidence type="ECO:0000259" key="6">
    <source>
        <dbReference type="Pfam" id="PF08281"/>
    </source>
</evidence>
<dbReference type="NCBIfam" id="TIGR02937">
    <property type="entry name" value="sigma70-ECF"/>
    <property type="match status" value="1"/>
</dbReference>
<dbReference type="InterPro" id="IPR014284">
    <property type="entry name" value="RNA_pol_sigma-70_dom"/>
</dbReference>
<feature type="domain" description="RNA polymerase sigma factor 70 region 4 type 2" evidence="6">
    <location>
        <begin position="128"/>
        <end position="169"/>
    </location>
</feature>
<keyword evidence="5" id="KW-0804">Transcription</keyword>
<dbReference type="RefSeq" id="WP_311621627.1">
    <property type="nucleotide sequence ID" value="NZ_JAVRFE010000001.1"/>
</dbReference>
<dbReference type="InterPro" id="IPR039425">
    <property type="entry name" value="RNA_pol_sigma-70-like"/>
</dbReference>
<dbReference type="InterPro" id="IPR013324">
    <property type="entry name" value="RNA_pol_sigma_r3/r4-like"/>
</dbReference>
<keyword evidence="8" id="KW-1185">Reference proteome</keyword>
<dbReference type="InterPro" id="IPR036388">
    <property type="entry name" value="WH-like_DNA-bd_sf"/>
</dbReference>
<accession>A0ABU2SZZ9</accession>
<keyword evidence="3" id="KW-0731">Sigma factor</keyword>
<dbReference type="Gene3D" id="1.10.10.10">
    <property type="entry name" value="Winged helix-like DNA-binding domain superfamily/Winged helix DNA-binding domain"/>
    <property type="match status" value="1"/>
</dbReference>
<dbReference type="SUPFAM" id="SSF88659">
    <property type="entry name" value="Sigma3 and sigma4 domains of RNA polymerase sigma factors"/>
    <property type="match status" value="1"/>
</dbReference>
<proteinExistence type="inferred from homology"/>
<evidence type="ECO:0000256" key="1">
    <source>
        <dbReference type="ARBA" id="ARBA00010641"/>
    </source>
</evidence>
<keyword evidence="4" id="KW-0238">DNA-binding</keyword>
<name>A0ABU2SZZ9_9ACTN</name>
<reference evidence="7" key="1">
    <citation type="submission" date="2024-05" db="EMBL/GenBank/DDBJ databases">
        <title>30 novel species of actinomycetes from the DSMZ collection.</title>
        <authorList>
            <person name="Nouioui I."/>
        </authorList>
    </citation>
    <scope>NUCLEOTIDE SEQUENCE</scope>
    <source>
        <strain evidence="7">DSM 41527</strain>
    </source>
</reference>
<sequence>MNENFPAARPTAGLPLDFEAFFQREQKAFLALACFKLRDRRDAEDAVLEAGRRMYAKWERILAHVNPTAMAYRILHGVIGDFYRSQIRDARVQAFAEPPDRPDSSYLKELGDHEPLDLALDELESRAPLQANSVRLYYLAGLSYGQIAERLGTTPGSAKVSVSIGLQRLKEIMTKRSGRDE</sequence>
<organism evidence="7 8">
    <name type="scientific">Streptomyces mooreae</name>
    <dbReference type="NCBI Taxonomy" id="3075523"/>
    <lineage>
        <taxon>Bacteria</taxon>
        <taxon>Bacillati</taxon>
        <taxon>Actinomycetota</taxon>
        <taxon>Actinomycetes</taxon>
        <taxon>Kitasatosporales</taxon>
        <taxon>Streptomycetaceae</taxon>
        <taxon>Streptomyces</taxon>
    </lineage>
</organism>
<dbReference type="EMBL" id="JAVRFE010000001">
    <property type="protein sequence ID" value="MDT0454171.1"/>
    <property type="molecule type" value="Genomic_DNA"/>
</dbReference>
<gene>
    <name evidence="7" type="ORF">RM550_00265</name>
</gene>
<evidence type="ECO:0000313" key="8">
    <source>
        <dbReference type="Proteomes" id="UP001180551"/>
    </source>
</evidence>
<comment type="similarity">
    <text evidence="1">Belongs to the sigma-70 factor family. ECF subfamily.</text>
</comment>
<dbReference type="InterPro" id="IPR013325">
    <property type="entry name" value="RNA_pol_sigma_r2"/>
</dbReference>
<dbReference type="SUPFAM" id="SSF88946">
    <property type="entry name" value="Sigma2 domain of RNA polymerase sigma factors"/>
    <property type="match status" value="1"/>
</dbReference>
<evidence type="ECO:0000256" key="4">
    <source>
        <dbReference type="ARBA" id="ARBA00023125"/>
    </source>
</evidence>
<evidence type="ECO:0000256" key="2">
    <source>
        <dbReference type="ARBA" id="ARBA00023015"/>
    </source>
</evidence>
<comment type="caution">
    <text evidence="7">The sequence shown here is derived from an EMBL/GenBank/DDBJ whole genome shotgun (WGS) entry which is preliminary data.</text>
</comment>
<dbReference type="InterPro" id="IPR013249">
    <property type="entry name" value="RNA_pol_sigma70_r4_t2"/>
</dbReference>
<dbReference type="PANTHER" id="PTHR43133">
    <property type="entry name" value="RNA POLYMERASE ECF-TYPE SIGMA FACTO"/>
    <property type="match status" value="1"/>
</dbReference>
<evidence type="ECO:0000256" key="3">
    <source>
        <dbReference type="ARBA" id="ARBA00023082"/>
    </source>
</evidence>
<evidence type="ECO:0000313" key="7">
    <source>
        <dbReference type="EMBL" id="MDT0454171.1"/>
    </source>
</evidence>
<dbReference type="PANTHER" id="PTHR43133:SF8">
    <property type="entry name" value="RNA POLYMERASE SIGMA FACTOR HI_1459-RELATED"/>
    <property type="match status" value="1"/>
</dbReference>